<dbReference type="InterPro" id="IPR017441">
    <property type="entry name" value="Protein_kinase_ATP_BS"/>
</dbReference>
<dbReference type="GO" id="GO:0005829">
    <property type="term" value="C:cytosol"/>
    <property type="evidence" value="ECO:0007669"/>
    <property type="project" value="TreeGrafter"/>
</dbReference>
<dbReference type="GO" id="GO:0005524">
    <property type="term" value="F:ATP binding"/>
    <property type="evidence" value="ECO:0007669"/>
    <property type="project" value="UniProtKB-UniRule"/>
</dbReference>
<keyword evidence="4" id="KW-0723">Serine/threonine-protein kinase</keyword>
<feature type="binding site" evidence="3">
    <location>
        <position position="88"/>
    </location>
    <ligand>
        <name>ATP</name>
        <dbReference type="ChEBI" id="CHEBI:30616"/>
    </ligand>
</feature>
<dbReference type="GO" id="GO:0004715">
    <property type="term" value="F:non-membrane spanning protein tyrosine kinase activity"/>
    <property type="evidence" value="ECO:0007669"/>
    <property type="project" value="TreeGrafter"/>
</dbReference>
<dbReference type="GO" id="GO:0035556">
    <property type="term" value="P:intracellular signal transduction"/>
    <property type="evidence" value="ECO:0007669"/>
    <property type="project" value="TreeGrafter"/>
</dbReference>
<keyword evidence="4" id="KW-0418">Kinase</keyword>
<keyword evidence="1 3" id="KW-0547">Nucleotide-binding</keyword>
<dbReference type="WBParaSite" id="PSU_v2.g17039.t1">
    <property type="protein sequence ID" value="PSU_v2.g17039.t1"/>
    <property type="gene ID" value="PSU_v2.g17039"/>
</dbReference>
<dbReference type="SUPFAM" id="SSF56112">
    <property type="entry name" value="Protein kinase-like (PK-like)"/>
    <property type="match status" value="1"/>
</dbReference>
<dbReference type="PROSITE" id="PS00107">
    <property type="entry name" value="PROTEIN_KINASE_ATP"/>
    <property type="match status" value="1"/>
</dbReference>
<dbReference type="CDD" id="cd00180">
    <property type="entry name" value="PKc"/>
    <property type="match status" value="1"/>
</dbReference>
<dbReference type="AlphaFoldDB" id="A0A914YCL6"/>
<dbReference type="SMART" id="SM00220">
    <property type="entry name" value="S_TKc"/>
    <property type="match status" value="1"/>
</dbReference>
<dbReference type="Proteomes" id="UP000887577">
    <property type="component" value="Unplaced"/>
</dbReference>
<dbReference type="GO" id="GO:0019221">
    <property type="term" value="P:cytokine-mediated signaling pathway"/>
    <property type="evidence" value="ECO:0007669"/>
    <property type="project" value="TreeGrafter"/>
</dbReference>
<keyword evidence="4" id="KW-0808">Transferase</keyword>
<dbReference type="InterPro" id="IPR000719">
    <property type="entry name" value="Prot_kinase_dom"/>
</dbReference>
<evidence type="ECO:0000256" key="1">
    <source>
        <dbReference type="ARBA" id="ARBA00022741"/>
    </source>
</evidence>
<accession>A0A914YCL6</accession>
<organism evidence="6 7">
    <name type="scientific">Panagrolaimus superbus</name>
    <dbReference type="NCBI Taxonomy" id="310955"/>
    <lineage>
        <taxon>Eukaryota</taxon>
        <taxon>Metazoa</taxon>
        <taxon>Ecdysozoa</taxon>
        <taxon>Nematoda</taxon>
        <taxon>Chromadorea</taxon>
        <taxon>Rhabditida</taxon>
        <taxon>Tylenchina</taxon>
        <taxon>Panagrolaimomorpha</taxon>
        <taxon>Panagrolaimoidea</taxon>
        <taxon>Panagrolaimidae</taxon>
        <taxon>Panagrolaimus</taxon>
    </lineage>
</organism>
<name>A0A914YCL6_9BILA</name>
<evidence type="ECO:0000256" key="4">
    <source>
        <dbReference type="RuleBase" id="RU000304"/>
    </source>
</evidence>
<evidence type="ECO:0000313" key="7">
    <source>
        <dbReference type="WBParaSite" id="PSU_v2.g17039.t1"/>
    </source>
</evidence>
<dbReference type="PROSITE" id="PS50011">
    <property type="entry name" value="PROTEIN_KINASE_DOM"/>
    <property type="match status" value="1"/>
</dbReference>
<dbReference type="GO" id="GO:0030154">
    <property type="term" value="P:cell differentiation"/>
    <property type="evidence" value="ECO:0007669"/>
    <property type="project" value="TreeGrafter"/>
</dbReference>
<evidence type="ECO:0000313" key="6">
    <source>
        <dbReference type="Proteomes" id="UP000887577"/>
    </source>
</evidence>
<evidence type="ECO:0000256" key="3">
    <source>
        <dbReference type="PROSITE-ProRule" id="PRU10141"/>
    </source>
</evidence>
<reference evidence="7" key="1">
    <citation type="submission" date="2022-11" db="UniProtKB">
        <authorList>
            <consortium name="WormBaseParasite"/>
        </authorList>
    </citation>
    <scope>IDENTIFICATION</scope>
</reference>
<dbReference type="GO" id="GO:0007259">
    <property type="term" value="P:cell surface receptor signaling pathway via JAK-STAT"/>
    <property type="evidence" value="ECO:0007669"/>
    <property type="project" value="TreeGrafter"/>
</dbReference>
<dbReference type="PANTHER" id="PTHR45807:SF7">
    <property type="entry name" value="TYROSINE-PROTEIN KINASE HOPSCOTCH"/>
    <property type="match status" value="1"/>
</dbReference>
<sequence length="203" mass="23511">MDITKHSKERFSYIKKGSNNAYTLPPINVGNDKIQIPENTFLLNFPTKDLNEGRLLLEYKEGIGCGRFGTVYKCPYIDDGKLIWVAIKEPAKEIEALLKLNHLNIVELKAVNQKENLILVMPLRKSDLKTFLRHEKSKITEYHQKRYCMQIADACRYMINMEIVHCDLKASNILVVNINHIEITDFGKSERLRQNKGKHVLVN</sequence>
<dbReference type="GO" id="GO:0004674">
    <property type="term" value="F:protein serine/threonine kinase activity"/>
    <property type="evidence" value="ECO:0007669"/>
    <property type="project" value="UniProtKB-KW"/>
</dbReference>
<dbReference type="Gene3D" id="1.10.510.10">
    <property type="entry name" value="Transferase(Phosphotransferase) domain 1"/>
    <property type="match status" value="1"/>
</dbReference>
<keyword evidence="2 3" id="KW-0067">ATP-binding</keyword>
<dbReference type="PROSITE" id="PS00108">
    <property type="entry name" value="PROTEIN_KINASE_ST"/>
    <property type="match status" value="1"/>
</dbReference>
<keyword evidence="6" id="KW-1185">Reference proteome</keyword>
<evidence type="ECO:0000259" key="5">
    <source>
        <dbReference type="PROSITE" id="PS50011"/>
    </source>
</evidence>
<dbReference type="Pfam" id="PF00069">
    <property type="entry name" value="Pkinase"/>
    <property type="match status" value="1"/>
</dbReference>
<dbReference type="GO" id="GO:0005126">
    <property type="term" value="F:cytokine receptor binding"/>
    <property type="evidence" value="ECO:0007669"/>
    <property type="project" value="TreeGrafter"/>
</dbReference>
<evidence type="ECO:0000256" key="2">
    <source>
        <dbReference type="ARBA" id="ARBA00022840"/>
    </source>
</evidence>
<comment type="similarity">
    <text evidence="4">Belongs to the protein kinase superfamily.</text>
</comment>
<feature type="domain" description="Protein kinase" evidence="5">
    <location>
        <begin position="57"/>
        <end position="203"/>
    </location>
</feature>
<dbReference type="InterPro" id="IPR051286">
    <property type="entry name" value="JAK"/>
</dbReference>
<dbReference type="PANTHER" id="PTHR45807">
    <property type="entry name" value="TYROSINE-PROTEIN KINASE HOPSCOTCH"/>
    <property type="match status" value="1"/>
</dbReference>
<dbReference type="InterPro" id="IPR008271">
    <property type="entry name" value="Ser/Thr_kinase_AS"/>
</dbReference>
<dbReference type="InterPro" id="IPR011009">
    <property type="entry name" value="Kinase-like_dom_sf"/>
</dbReference>
<protein>
    <submittedName>
        <fullName evidence="7">Protein kinase domain-containing protein</fullName>
    </submittedName>
</protein>
<proteinExistence type="inferred from homology"/>